<feature type="region of interest" description="Disordered" evidence="1">
    <location>
        <begin position="63"/>
        <end position="104"/>
    </location>
</feature>
<keyword evidence="2" id="KW-1133">Transmembrane helix</keyword>
<keyword evidence="2" id="KW-0812">Transmembrane</keyword>
<proteinExistence type="predicted"/>
<dbReference type="Proteomes" id="UP001596455">
    <property type="component" value="Unassembled WGS sequence"/>
</dbReference>
<feature type="compositionally biased region" description="Polar residues" evidence="1">
    <location>
        <begin position="63"/>
        <end position="75"/>
    </location>
</feature>
<gene>
    <name evidence="3" type="ORF">ACFQQL_14365</name>
</gene>
<keyword evidence="2" id="KW-0472">Membrane</keyword>
<accession>A0ABW2QA30</accession>
<evidence type="ECO:0000256" key="1">
    <source>
        <dbReference type="SAM" id="MobiDB-lite"/>
    </source>
</evidence>
<keyword evidence="4" id="KW-1185">Reference proteome</keyword>
<evidence type="ECO:0000313" key="4">
    <source>
        <dbReference type="Proteomes" id="UP001596455"/>
    </source>
</evidence>
<organism evidence="3 4">
    <name type="scientific">Georgenia alba</name>
    <dbReference type="NCBI Taxonomy" id="2233858"/>
    <lineage>
        <taxon>Bacteria</taxon>
        <taxon>Bacillati</taxon>
        <taxon>Actinomycetota</taxon>
        <taxon>Actinomycetes</taxon>
        <taxon>Micrococcales</taxon>
        <taxon>Bogoriellaceae</taxon>
        <taxon>Georgenia</taxon>
    </lineage>
</organism>
<comment type="caution">
    <text evidence="3">The sequence shown here is derived from an EMBL/GenBank/DDBJ whole genome shotgun (WGS) entry which is preliminary data.</text>
</comment>
<evidence type="ECO:0000313" key="3">
    <source>
        <dbReference type="EMBL" id="MFC7406299.1"/>
    </source>
</evidence>
<feature type="transmembrane region" description="Helical" evidence="2">
    <location>
        <begin position="37"/>
        <end position="58"/>
    </location>
</feature>
<evidence type="ECO:0008006" key="5">
    <source>
        <dbReference type="Google" id="ProtNLM"/>
    </source>
</evidence>
<dbReference type="EMBL" id="JBHTCQ010000003">
    <property type="protein sequence ID" value="MFC7406299.1"/>
    <property type="molecule type" value="Genomic_DNA"/>
</dbReference>
<feature type="region of interest" description="Disordered" evidence="1">
    <location>
        <begin position="141"/>
        <end position="168"/>
    </location>
</feature>
<evidence type="ECO:0000256" key="2">
    <source>
        <dbReference type="SAM" id="Phobius"/>
    </source>
</evidence>
<name>A0ABW2QA30_9MICO</name>
<protein>
    <recommendedName>
        <fullName evidence="5">Septum formation-related domain-containing protein</fullName>
    </recommendedName>
</protein>
<sequence length="295" mass="30847">MPDARRGGAWIDQGGSYVCPNGASWHIATPSSGGPRAVVIAAAVGGGLVVVVALVLVLTQVIPTGSGSPDPTSAEPSPADGAAPEGADSGSTASETPAPEGAPVLCAEGSLHNCFPDPAVGPQSMDHLESELDWTCWDEGERDAQDNPVTRTRQCGADDPAGNHDRVASIGYDADPDSDLVTGFWISTDVTADAGRNQEVTRENLAELTATVTDFAWAAIWPDDADIRSQMREAFFEVHQRCANLAADPTDGATASIPLGYEVTCFNVEEINVTVNTTIQSYFMNVTVQPVAPEH</sequence>
<reference evidence="4" key="1">
    <citation type="journal article" date="2019" name="Int. J. Syst. Evol. Microbiol.">
        <title>The Global Catalogue of Microorganisms (GCM) 10K type strain sequencing project: providing services to taxonomists for standard genome sequencing and annotation.</title>
        <authorList>
            <consortium name="The Broad Institute Genomics Platform"/>
            <consortium name="The Broad Institute Genome Sequencing Center for Infectious Disease"/>
            <person name="Wu L."/>
            <person name="Ma J."/>
        </authorList>
    </citation>
    <scope>NUCLEOTIDE SEQUENCE [LARGE SCALE GENOMIC DNA]</scope>
    <source>
        <strain evidence="4">JCM 1490</strain>
    </source>
</reference>
<dbReference type="RefSeq" id="WP_382395579.1">
    <property type="nucleotide sequence ID" value="NZ_JBHTCQ010000003.1"/>
</dbReference>